<evidence type="ECO:0000256" key="6">
    <source>
        <dbReference type="ARBA" id="ARBA00023033"/>
    </source>
</evidence>
<dbReference type="PANTHER" id="PTHR24302">
    <property type="entry name" value="CYTOCHROME P450 FAMILY 3"/>
    <property type="match status" value="1"/>
</dbReference>
<dbReference type="Gene3D" id="1.10.630.10">
    <property type="entry name" value="Cytochrome P450"/>
    <property type="match status" value="1"/>
</dbReference>
<keyword evidence="8" id="KW-1185">Reference proteome</keyword>
<dbReference type="EMBL" id="NCKU01019562">
    <property type="protein sequence ID" value="RWR98712.1"/>
    <property type="molecule type" value="Genomic_DNA"/>
</dbReference>
<dbReference type="InterPro" id="IPR001128">
    <property type="entry name" value="Cyt_P450"/>
</dbReference>
<accession>A0A3S3P1J0</accession>
<dbReference type="AlphaFoldDB" id="A0A3S3P1J0"/>
<evidence type="ECO:0000256" key="1">
    <source>
        <dbReference type="ARBA" id="ARBA00010617"/>
    </source>
</evidence>
<reference evidence="7 8" key="1">
    <citation type="journal article" date="2018" name="Gigascience">
        <title>Genomes of trombidid mites reveal novel predicted allergens and laterally-transferred genes associated with secondary metabolism.</title>
        <authorList>
            <person name="Dong X."/>
            <person name="Chaisiri K."/>
            <person name="Xia D."/>
            <person name="Armstrong S.D."/>
            <person name="Fang Y."/>
            <person name="Donnelly M.J."/>
            <person name="Kadowaki T."/>
            <person name="McGarry J.W."/>
            <person name="Darby A.C."/>
            <person name="Makepeace B.L."/>
        </authorList>
    </citation>
    <scope>NUCLEOTIDE SEQUENCE [LARGE SCALE GENOMIC DNA]</scope>
    <source>
        <strain evidence="7">UoL-WK</strain>
    </source>
</reference>
<keyword evidence="4" id="KW-0560">Oxidoreductase</keyword>
<proteinExistence type="inferred from homology"/>
<dbReference type="InterPro" id="IPR036396">
    <property type="entry name" value="Cyt_P450_sf"/>
</dbReference>
<name>A0A3S3P1J0_9ACAR</name>
<evidence type="ECO:0000256" key="3">
    <source>
        <dbReference type="ARBA" id="ARBA00022723"/>
    </source>
</evidence>
<comment type="caution">
    <text evidence="7">The sequence shown here is derived from an EMBL/GenBank/DDBJ whole genome shotgun (WGS) entry which is preliminary data.</text>
</comment>
<comment type="similarity">
    <text evidence="1">Belongs to the cytochrome P450 family.</text>
</comment>
<dbReference type="Pfam" id="PF00067">
    <property type="entry name" value="p450"/>
    <property type="match status" value="1"/>
</dbReference>
<keyword evidence="6" id="KW-0503">Monooxygenase</keyword>
<sequence length="354" mass="40714">MTTFERYGIKGPKPHFIFGNMQEMIEEGNVVCVGKWMKKYGPIFGYYVGAIRVLLIAETNVLKQIQIKEFNRFSHRFKPVKGGLNTDPRMRSELIALGGHRWKELRTILRQAFTASKLKNSIRCIDDPVNILIEKINQQAAKGEEFDIYPLFQELTMEAIGRSAFGVTTNAQSNPNDKLFLATKAIFEFSLKDFWIALAIIFPEFEFILYPLRVLFSKIQTLLNLGSLSYLIKISSLILEQRRKQNVKRNDLLQVMIDAKVHVERINTINEDSLTVNSDMSANDQMSENVPSVENKMLMIQMNDEEIVANTVLFFEAGYETTSTALAFVIYVLVNNEDVQEKVRDEVRKLFETE</sequence>
<feature type="non-terminal residue" evidence="7">
    <location>
        <position position="354"/>
    </location>
</feature>
<evidence type="ECO:0000256" key="4">
    <source>
        <dbReference type="ARBA" id="ARBA00023002"/>
    </source>
</evidence>
<keyword evidence="3" id="KW-0479">Metal-binding</keyword>
<dbReference type="InterPro" id="IPR050705">
    <property type="entry name" value="Cytochrome_P450_3A"/>
</dbReference>
<keyword evidence="5" id="KW-0408">Iron</keyword>
<dbReference type="Proteomes" id="UP000285301">
    <property type="component" value="Unassembled WGS sequence"/>
</dbReference>
<evidence type="ECO:0000313" key="8">
    <source>
        <dbReference type="Proteomes" id="UP000285301"/>
    </source>
</evidence>
<dbReference type="InterPro" id="IPR002401">
    <property type="entry name" value="Cyt_P450_E_grp-I"/>
</dbReference>
<keyword evidence="2" id="KW-0349">Heme</keyword>
<evidence type="ECO:0000313" key="7">
    <source>
        <dbReference type="EMBL" id="RWR98712.1"/>
    </source>
</evidence>
<dbReference type="GO" id="GO:0005506">
    <property type="term" value="F:iron ion binding"/>
    <property type="evidence" value="ECO:0007669"/>
    <property type="project" value="InterPro"/>
</dbReference>
<protein>
    <submittedName>
        <fullName evidence="7">Cytochrome P450 3A24-like protein</fullName>
    </submittedName>
</protein>
<dbReference type="GO" id="GO:0016705">
    <property type="term" value="F:oxidoreductase activity, acting on paired donors, with incorporation or reduction of molecular oxygen"/>
    <property type="evidence" value="ECO:0007669"/>
    <property type="project" value="InterPro"/>
</dbReference>
<dbReference type="GO" id="GO:0020037">
    <property type="term" value="F:heme binding"/>
    <property type="evidence" value="ECO:0007669"/>
    <property type="project" value="InterPro"/>
</dbReference>
<dbReference type="GO" id="GO:0008395">
    <property type="term" value="F:steroid hydroxylase activity"/>
    <property type="evidence" value="ECO:0007669"/>
    <property type="project" value="TreeGrafter"/>
</dbReference>
<evidence type="ECO:0000256" key="2">
    <source>
        <dbReference type="ARBA" id="ARBA00022617"/>
    </source>
</evidence>
<gene>
    <name evidence="7" type="ORF">B4U79_04260</name>
</gene>
<dbReference type="PANTHER" id="PTHR24302:SF15">
    <property type="entry name" value="FATTY-ACID PEROXYGENASE"/>
    <property type="match status" value="1"/>
</dbReference>
<dbReference type="PRINTS" id="PR00463">
    <property type="entry name" value="EP450I"/>
</dbReference>
<organism evidence="7 8">
    <name type="scientific">Dinothrombium tinctorium</name>
    <dbReference type="NCBI Taxonomy" id="1965070"/>
    <lineage>
        <taxon>Eukaryota</taxon>
        <taxon>Metazoa</taxon>
        <taxon>Ecdysozoa</taxon>
        <taxon>Arthropoda</taxon>
        <taxon>Chelicerata</taxon>
        <taxon>Arachnida</taxon>
        <taxon>Acari</taxon>
        <taxon>Acariformes</taxon>
        <taxon>Trombidiformes</taxon>
        <taxon>Prostigmata</taxon>
        <taxon>Anystina</taxon>
        <taxon>Parasitengona</taxon>
        <taxon>Trombidioidea</taxon>
        <taxon>Trombidiidae</taxon>
        <taxon>Dinothrombium</taxon>
    </lineage>
</organism>
<dbReference type="STRING" id="1965070.A0A3S3P1J0"/>
<dbReference type="SUPFAM" id="SSF48264">
    <property type="entry name" value="Cytochrome P450"/>
    <property type="match status" value="1"/>
</dbReference>
<evidence type="ECO:0000256" key="5">
    <source>
        <dbReference type="ARBA" id="ARBA00023004"/>
    </source>
</evidence>
<dbReference type="OrthoDB" id="8251073at2759"/>